<dbReference type="Gene3D" id="2.40.50.100">
    <property type="match status" value="1"/>
</dbReference>
<dbReference type="InterPro" id="IPR001249">
    <property type="entry name" value="AcCoA_biotinCC"/>
</dbReference>
<evidence type="ECO:0000256" key="1">
    <source>
        <dbReference type="ARBA" id="ARBA00017562"/>
    </source>
</evidence>
<dbReference type="NCBIfam" id="NF005457">
    <property type="entry name" value="PRK07051.1"/>
    <property type="match status" value="1"/>
</dbReference>
<keyword evidence="3" id="KW-0443">Lipid metabolism</keyword>
<dbReference type="PRINTS" id="PR01071">
    <property type="entry name" value="ACOABIOTINCC"/>
</dbReference>
<evidence type="ECO:0000256" key="3">
    <source>
        <dbReference type="RuleBase" id="RU364072"/>
    </source>
</evidence>
<proteinExistence type="predicted"/>
<dbReference type="CDD" id="cd06850">
    <property type="entry name" value="biotinyl_domain"/>
    <property type="match status" value="1"/>
</dbReference>
<dbReference type="RefSeq" id="WP_018708684.1">
    <property type="nucleotide sequence ID" value="NZ_BOQT01000016.1"/>
</dbReference>
<protein>
    <recommendedName>
        <fullName evidence="1 3">Biotin carboxyl carrier protein of acetyl-CoA carboxylase</fullName>
    </recommendedName>
</protein>
<keyword evidence="3" id="KW-0275">Fatty acid biosynthesis</keyword>
<gene>
    <name evidence="5" type="ORF">J1TS3_34700</name>
</gene>
<keyword evidence="6" id="KW-1185">Reference proteome</keyword>
<dbReference type="PROSITE" id="PS50968">
    <property type="entry name" value="BIOTINYL_LIPOYL"/>
    <property type="match status" value="1"/>
</dbReference>
<accession>A0ABQ4K9E8</accession>
<dbReference type="PANTHER" id="PTHR45266:SF3">
    <property type="entry name" value="OXALOACETATE DECARBOXYLASE ALPHA CHAIN"/>
    <property type="match status" value="1"/>
</dbReference>
<keyword evidence="3" id="KW-0444">Lipid biosynthesis</keyword>
<dbReference type="SUPFAM" id="SSF51230">
    <property type="entry name" value="Single hybrid motif"/>
    <property type="match status" value="1"/>
</dbReference>
<evidence type="ECO:0000259" key="4">
    <source>
        <dbReference type="PROSITE" id="PS50968"/>
    </source>
</evidence>
<dbReference type="InterPro" id="IPR011053">
    <property type="entry name" value="Single_hybrid_motif"/>
</dbReference>
<dbReference type="PANTHER" id="PTHR45266">
    <property type="entry name" value="OXALOACETATE DECARBOXYLASE ALPHA CHAIN"/>
    <property type="match status" value="1"/>
</dbReference>
<dbReference type="Pfam" id="PF00364">
    <property type="entry name" value="Biotin_lipoyl"/>
    <property type="match status" value="1"/>
</dbReference>
<dbReference type="InterPro" id="IPR050709">
    <property type="entry name" value="Biotin_Carboxyl_Carrier/Decarb"/>
</dbReference>
<sequence>MEEKKTIVSPIPGVFYRKPSPDKEVYVNEGDAVKAGDVIGLVEVMKNYYEIKAEVDGVIERFVSDNEQLVDAGQEVAILK</sequence>
<organism evidence="5 6">
    <name type="scientific">Siminovitchia fordii</name>
    <dbReference type="NCBI Taxonomy" id="254759"/>
    <lineage>
        <taxon>Bacteria</taxon>
        <taxon>Bacillati</taxon>
        <taxon>Bacillota</taxon>
        <taxon>Bacilli</taxon>
        <taxon>Bacillales</taxon>
        <taxon>Bacillaceae</taxon>
        <taxon>Siminovitchia</taxon>
    </lineage>
</organism>
<feature type="domain" description="Lipoyl-binding" evidence="4">
    <location>
        <begin position="4"/>
        <end position="80"/>
    </location>
</feature>
<comment type="function">
    <text evidence="3">This protein is a component of the acetyl coenzyme A carboxylase complex; first, biotin carboxylase catalyzes the carboxylation of the carrier protein and then the transcarboxylase transfers the carboxyl group to form malonyl-CoA.</text>
</comment>
<dbReference type="InterPro" id="IPR000089">
    <property type="entry name" value="Biotin_lipoyl"/>
</dbReference>
<evidence type="ECO:0000313" key="5">
    <source>
        <dbReference type="EMBL" id="GIN22336.1"/>
    </source>
</evidence>
<evidence type="ECO:0000313" key="6">
    <source>
        <dbReference type="Proteomes" id="UP000680279"/>
    </source>
</evidence>
<reference evidence="5 6" key="1">
    <citation type="submission" date="2021-03" db="EMBL/GenBank/DDBJ databases">
        <title>Antimicrobial resistance genes in bacteria isolated from Japanese honey, and their potential for conferring macrolide and lincosamide resistance in the American foulbrood pathogen Paenibacillus larvae.</title>
        <authorList>
            <person name="Okamoto M."/>
            <person name="Kumagai M."/>
            <person name="Kanamori H."/>
            <person name="Takamatsu D."/>
        </authorList>
    </citation>
    <scope>NUCLEOTIDE SEQUENCE [LARGE SCALE GENOMIC DNA]</scope>
    <source>
        <strain evidence="5 6">J1TS3</strain>
    </source>
</reference>
<keyword evidence="3" id="KW-0276">Fatty acid metabolism</keyword>
<comment type="caution">
    <text evidence="5">The sequence shown here is derived from an EMBL/GenBank/DDBJ whole genome shotgun (WGS) entry which is preliminary data.</text>
</comment>
<comment type="pathway">
    <text evidence="3">Lipid metabolism; fatty acid biosynthesis.</text>
</comment>
<name>A0ABQ4K9E8_9BACI</name>
<dbReference type="EMBL" id="BOQT01000016">
    <property type="protein sequence ID" value="GIN22336.1"/>
    <property type="molecule type" value="Genomic_DNA"/>
</dbReference>
<keyword evidence="2 3" id="KW-0092">Biotin</keyword>
<evidence type="ECO:0000256" key="2">
    <source>
        <dbReference type="ARBA" id="ARBA00023267"/>
    </source>
</evidence>
<dbReference type="Proteomes" id="UP000680279">
    <property type="component" value="Unassembled WGS sequence"/>
</dbReference>